<organism evidence="1 2">
    <name type="scientific">Methanolobus mangrovi</name>
    <dbReference type="NCBI Taxonomy" id="3072977"/>
    <lineage>
        <taxon>Archaea</taxon>
        <taxon>Methanobacteriati</taxon>
        <taxon>Methanobacteriota</taxon>
        <taxon>Stenosarchaea group</taxon>
        <taxon>Methanomicrobia</taxon>
        <taxon>Methanosarcinales</taxon>
        <taxon>Methanosarcinaceae</taxon>
        <taxon>Methanolobus</taxon>
    </lineage>
</organism>
<dbReference type="AlphaFoldDB" id="A0AA51UHB7"/>
<proteinExistence type="predicted"/>
<evidence type="ECO:0000313" key="1">
    <source>
        <dbReference type="EMBL" id="WMW22884.1"/>
    </source>
</evidence>
<dbReference type="InterPro" id="IPR054227">
    <property type="entry name" value="DUF6951"/>
</dbReference>
<sequence length="106" mass="11833">MTSEVRVNSAICGFKHKIIGELDGKTIIADIETDCKKVAKISHMEIPKKETRNIKENYVMNQAQDVCCTTCIVPAGVMHVCNMELGMLSKTLAKQSERVSIEFNDE</sequence>
<accession>A0AA51UHB7</accession>
<reference evidence="1" key="1">
    <citation type="submission" date="2023-08" db="EMBL/GenBank/DDBJ databases">
        <title>Methanolobus mangrovi sp. nov. and Methanolobus sediminis sp. nov, two novel methylotrophic methanogens isolated from mangrove sediments in China.</title>
        <authorList>
            <person name="Zhou J."/>
        </authorList>
    </citation>
    <scope>NUCLEOTIDE SEQUENCE</scope>
    <source>
        <strain evidence="1">FTZ2</strain>
    </source>
</reference>
<dbReference type="KEGG" id="mmav:RE476_03405"/>
<protein>
    <submittedName>
        <fullName evidence="1">Uncharacterized protein</fullName>
    </submittedName>
</protein>
<keyword evidence="2" id="KW-1185">Reference proteome</keyword>
<gene>
    <name evidence="1" type="ORF">RE476_03405</name>
</gene>
<dbReference type="Proteomes" id="UP001183006">
    <property type="component" value="Chromosome"/>
</dbReference>
<dbReference type="GeneID" id="84229156"/>
<dbReference type="Pfam" id="PF22263">
    <property type="entry name" value="DUF6951"/>
    <property type="match status" value="1"/>
</dbReference>
<name>A0AA51UHB7_9EURY</name>
<evidence type="ECO:0000313" key="2">
    <source>
        <dbReference type="Proteomes" id="UP001183006"/>
    </source>
</evidence>
<dbReference type="RefSeq" id="WP_309308998.1">
    <property type="nucleotide sequence ID" value="NZ_CP133594.1"/>
</dbReference>
<dbReference type="EMBL" id="CP133594">
    <property type="protein sequence ID" value="WMW22884.1"/>
    <property type="molecule type" value="Genomic_DNA"/>
</dbReference>